<feature type="compositionally biased region" description="Polar residues" evidence="5">
    <location>
        <begin position="77"/>
        <end position="94"/>
    </location>
</feature>
<feature type="domain" description="Homeobox" evidence="6">
    <location>
        <begin position="310"/>
        <end position="373"/>
    </location>
</feature>
<dbReference type="InterPro" id="IPR001356">
    <property type="entry name" value="HD"/>
</dbReference>
<evidence type="ECO:0000256" key="3">
    <source>
        <dbReference type="ARBA" id="ARBA00023242"/>
    </source>
</evidence>
<dbReference type="InterPro" id="IPR009057">
    <property type="entry name" value="Homeodomain-like_sf"/>
</dbReference>
<evidence type="ECO:0000313" key="8">
    <source>
        <dbReference type="Proteomes" id="UP001322138"/>
    </source>
</evidence>
<proteinExistence type="predicted"/>
<keyword evidence="1 4" id="KW-0238">DNA-binding</keyword>
<keyword evidence="2 4" id="KW-0371">Homeobox</keyword>
<dbReference type="EMBL" id="JAFFGZ010000009">
    <property type="protein sequence ID" value="KAK4639479.1"/>
    <property type="molecule type" value="Genomic_DNA"/>
</dbReference>
<comment type="subcellular location">
    <subcellularLocation>
        <location evidence="4">Nucleus</location>
    </subcellularLocation>
</comment>
<evidence type="ECO:0000259" key="6">
    <source>
        <dbReference type="PROSITE" id="PS50071"/>
    </source>
</evidence>
<dbReference type="SUPFAM" id="SSF46689">
    <property type="entry name" value="Homeodomain-like"/>
    <property type="match status" value="1"/>
</dbReference>
<evidence type="ECO:0000256" key="1">
    <source>
        <dbReference type="ARBA" id="ARBA00023125"/>
    </source>
</evidence>
<organism evidence="7 8">
    <name type="scientific">Podospora bellae-mahoneyi</name>
    <dbReference type="NCBI Taxonomy" id="2093777"/>
    <lineage>
        <taxon>Eukaryota</taxon>
        <taxon>Fungi</taxon>
        <taxon>Dikarya</taxon>
        <taxon>Ascomycota</taxon>
        <taxon>Pezizomycotina</taxon>
        <taxon>Sordariomycetes</taxon>
        <taxon>Sordariomycetidae</taxon>
        <taxon>Sordariales</taxon>
        <taxon>Podosporaceae</taxon>
        <taxon>Podospora</taxon>
    </lineage>
</organism>
<comment type="caution">
    <text evidence="7">The sequence shown here is derived from an EMBL/GenBank/DDBJ whole genome shotgun (WGS) entry which is preliminary data.</text>
</comment>
<feature type="compositionally biased region" description="Basic and acidic residues" evidence="5">
    <location>
        <begin position="123"/>
        <end position="132"/>
    </location>
</feature>
<keyword evidence="8" id="KW-1185">Reference proteome</keyword>
<dbReference type="Pfam" id="PF05920">
    <property type="entry name" value="Homeobox_KN"/>
    <property type="match status" value="1"/>
</dbReference>
<dbReference type="Gene3D" id="1.10.10.60">
    <property type="entry name" value="Homeodomain-like"/>
    <property type="match status" value="1"/>
</dbReference>
<feature type="region of interest" description="Disordered" evidence="5">
    <location>
        <begin position="77"/>
        <end position="209"/>
    </location>
</feature>
<accession>A0ABR0F8U7</accession>
<dbReference type="RefSeq" id="XP_062728455.1">
    <property type="nucleotide sequence ID" value="XM_062882414.1"/>
</dbReference>
<keyword evidence="3 4" id="KW-0539">Nucleus</keyword>
<gene>
    <name evidence="7" type="primary">CUP9</name>
    <name evidence="7" type="ORF">QC761_708640</name>
</gene>
<dbReference type="GO" id="GO:0003677">
    <property type="term" value="F:DNA binding"/>
    <property type="evidence" value="ECO:0007669"/>
    <property type="project" value="UniProtKB-KW"/>
</dbReference>
<protein>
    <submittedName>
        <fullName evidence="7">Homeodomain superfamily</fullName>
    </submittedName>
</protein>
<reference evidence="7 8" key="1">
    <citation type="journal article" date="2023" name="bioRxiv">
        <title>High-quality genome assemblies of four members of thePodospora anserinaspecies complex.</title>
        <authorList>
            <person name="Ament-Velasquez S.L."/>
            <person name="Vogan A.A."/>
            <person name="Wallerman O."/>
            <person name="Hartmann F."/>
            <person name="Gautier V."/>
            <person name="Silar P."/>
            <person name="Giraud T."/>
            <person name="Johannesson H."/>
        </authorList>
    </citation>
    <scope>NUCLEOTIDE SEQUENCE [LARGE SCALE GENOMIC DNA]</scope>
    <source>
        <strain evidence="7 8">CBS 112042</strain>
    </source>
</reference>
<dbReference type="Proteomes" id="UP001322138">
    <property type="component" value="Unassembled WGS sequence"/>
</dbReference>
<evidence type="ECO:0000256" key="4">
    <source>
        <dbReference type="PROSITE-ProRule" id="PRU00108"/>
    </source>
</evidence>
<feature type="DNA-binding region" description="Homeobox" evidence="4">
    <location>
        <begin position="312"/>
        <end position="374"/>
    </location>
</feature>
<feature type="region of interest" description="Disordered" evidence="5">
    <location>
        <begin position="382"/>
        <end position="444"/>
    </location>
</feature>
<dbReference type="GeneID" id="87901896"/>
<evidence type="ECO:0000313" key="7">
    <source>
        <dbReference type="EMBL" id="KAK4639479.1"/>
    </source>
</evidence>
<dbReference type="CDD" id="cd00086">
    <property type="entry name" value="homeodomain"/>
    <property type="match status" value="1"/>
</dbReference>
<name>A0ABR0F8U7_9PEZI</name>
<feature type="compositionally biased region" description="Basic and acidic residues" evidence="5">
    <location>
        <begin position="401"/>
        <end position="415"/>
    </location>
</feature>
<dbReference type="PANTHER" id="PTHR11850">
    <property type="entry name" value="HOMEOBOX PROTEIN TRANSCRIPTION FACTORS"/>
    <property type="match status" value="1"/>
</dbReference>
<evidence type="ECO:0000256" key="5">
    <source>
        <dbReference type="SAM" id="MobiDB-lite"/>
    </source>
</evidence>
<dbReference type="InterPro" id="IPR008422">
    <property type="entry name" value="KN_HD"/>
</dbReference>
<dbReference type="PROSITE" id="PS50071">
    <property type="entry name" value="HOMEOBOX_2"/>
    <property type="match status" value="1"/>
</dbReference>
<dbReference type="SMART" id="SM00389">
    <property type="entry name" value="HOX"/>
    <property type="match status" value="1"/>
</dbReference>
<dbReference type="InterPro" id="IPR050224">
    <property type="entry name" value="TALE_homeobox"/>
</dbReference>
<sequence>MEYSPSASSYRVRGQETENYNTMSMIAMAQPSPHSAFKREFAWDEHRQADYGFNSRRPSEPERVALPSIRQMIPELSMQSRPSDANTRVPSSVASPVAGYPAGAITPPSYTHSPNQNKRRRLSVGEDRDERGSQIPRVYPSPQREYHGGRGMSPAIASRSLNETWARSPSRRSPYASHRNLPSMRESAPIESSDRYMSRPTLPRLPTMNFDQRSATMPRIRGPSSEDDYPDNFRHIMGGHSSSNSGEGYPPHHRSSAYFGYHHPSRVQSLSMSSVGPFDRTPFSAGGYGSGYPEYMRVGELGGMGMNGENKQRKRRGNLPKETTDKLRAWFVAHLHHPYPTEDEKQELMRQTGLQMNQISNWFINARRRQLPVMLNNARAESDAMSSAGRNADGKLLTSTERGEYDMGLGKRDSPMSDGDGSAYEDDLENLKRRHAVSMSRGSV</sequence>
<evidence type="ECO:0000256" key="2">
    <source>
        <dbReference type="ARBA" id="ARBA00023155"/>
    </source>
</evidence>